<keyword evidence="8" id="KW-1185">Reference proteome</keyword>
<evidence type="ECO:0000256" key="1">
    <source>
        <dbReference type="ARBA" id="ARBA00009649"/>
    </source>
</evidence>
<evidence type="ECO:0000256" key="3">
    <source>
        <dbReference type="SAM" id="MobiDB-lite"/>
    </source>
</evidence>
<feature type="region of interest" description="Disordered" evidence="3">
    <location>
        <begin position="1037"/>
        <end position="1148"/>
    </location>
</feature>
<dbReference type="Gene3D" id="3.40.250.10">
    <property type="entry name" value="Rhodanese-like domain"/>
    <property type="match status" value="1"/>
</dbReference>
<dbReference type="SMART" id="SM00194">
    <property type="entry name" value="PTPc"/>
    <property type="match status" value="1"/>
</dbReference>
<dbReference type="InterPro" id="IPR000387">
    <property type="entry name" value="Tyr_Pase_dom"/>
</dbReference>
<dbReference type="InterPro" id="IPR001763">
    <property type="entry name" value="Rhodanese-like_dom"/>
</dbReference>
<feature type="region of interest" description="Disordered" evidence="3">
    <location>
        <begin position="733"/>
        <end position="811"/>
    </location>
</feature>
<dbReference type="SMART" id="SM00404">
    <property type="entry name" value="PTPc_motif"/>
    <property type="match status" value="1"/>
</dbReference>
<evidence type="ECO:0000259" key="5">
    <source>
        <dbReference type="PROSITE" id="PS50056"/>
    </source>
</evidence>
<feature type="domain" description="Tyrosine specific protein phosphatases" evidence="5">
    <location>
        <begin position="613"/>
        <end position="636"/>
    </location>
</feature>
<dbReference type="PROSITE" id="PS00383">
    <property type="entry name" value="TYR_PHOSPHATASE_1"/>
    <property type="match status" value="1"/>
</dbReference>
<feature type="compositionally biased region" description="Low complexity" evidence="3">
    <location>
        <begin position="777"/>
        <end position="804"/>
    </location>
</feature>
<dbReference type="InterPro" id="IPR000242">
    <property type="entry name" value="PTP_cat"/>
</dbReference>
<dbReference type="PROSITE" id="PS50206">
    <property type="entry name" value="RHODANESE_3"/>
    <property type="match status" value="1"/>
</dbReference>
<organism evidence="7 8">
    <name type="scientific">Psilocybe cf. subviscida</name>
    <dbReference type="NCBI Taxonomy" id="2480587"/>
    <lineage>
        <taxon>Eukaryota</taxon>
        <taxon>Fungi</taxon>
        <taxon>Dikarya</taxon>
        <taxon>Basidiomycota</taxon>
        <taxon>Agaricomycotina</taxon>
        <taxon>Agaricomycetes</taxon>
        <taxon>Agaricomycetidae</taxon>
        <taxon>Agaricales</taxon>
        <taxon>Agaricineae</taxon>
        <taxon>Strophariaceae</taxon>
        <taxon>Psilocybe</taxon>
    </lineage>
</organism>
<evidence type="ECO:0000259" key="4">
    <source>
        <dbReference type="PROSITE" id="PS50055"/>
    </source>
</evidence>
<sequence length="1148" mass="125662">MDCSSSFADAVNARIPTLISLPPVPTTLTPSMPAPPASFPALTPTDLDAVWLYDPAVLIVDIRPHAAFSSARIPRAVSLSVPSTLLKRPMFSLQRLAAMLPSSASRTRFNAWPSASKILVYDADSIALSDSSNINGLLRKFKADGFTGDLRWLKGGFQAVWRENRAIVDAQPPSPEGEHDDDDPAVTAAAPSLRARQLPPAAFALSSTTAHATSFSSKRPQPGQPHPHSLPTPATNPHPAFNPFFDTIRQNTELSHGITERIPLRLPSRVRRRIRDLPFPWLQRIADKADSAPHGTSSSSESEDDFAYSDDKPDLHTIDEGKEELAMQFFKIELSEQRRLMGIMAHHSNETGSEQNAAPFPFSITAGVEKGAKNRYRHIWPFEHARVRLHQKQEADDDYVNASYIQPLGTKRRYIATQGPLPATFTDFWTLCWQQNVHVIVMLTREVEGAMVKCGSYWTDSVFGPLRLRLISTEGQPPPDDRPSPGFFAPHTSLAAHSSHPPHARRIPHTTGSHRQYRPHHYHQKRYETVKRVFELTHTGYPAAKPRRITHLQYLEWPDMNVPDDPRGVLGLIKQVDEAVVESQVDEQQPLKDRAPVDAIDAQTGIATHTLVNSPVLLHCSAGVGRTGGFIAVHAILDAIRREIRQTHDGVPDKEMQVDEPQDNIQGPTATLTMSNGPGAGSLVVHVPLVATPMQVDEDREPQITIASGPVSSGTQRWAENVHQQTGISAPLQAKDLQEPEAQAFPDSATSERDSSVESVVNSLQVSSTPNGSYHYPSSSSLGTSVSGTSSSSKATFPSSASSLAPGRRPSNASALLSSVLNHQQRQVLALSQQQRVRTVSAPATNVHFNLRLPQRAMRMSAQTMANTPEEIATSKLRTFQFESPAKRERRVSSDAEPPSDSQSPSADEASTTFLTSQQEHQHMSAPPPGLFNSMQTERAVSVSPPPPPPGQDSSPPAHQTHGKAFDYKEPRPLHENKTPPALTTYEDPVLEVVQDMREQRMSLCQSLRQYVFVHAAIIEGALMVVDEEKDAAAGISAPPLESFDGRQRSQSQSRGRDLHRPASALSMVSTTSTGKRASSPTELRKEDVGGDVMLAKRPSMKRKDRSGDEVGRATEDQARYHPVPARVSSSVMHSGAVSAPSVRSMPP</sequence>
<dbReference type="Gene3D" id="3.90.190.10">
    <property type="entry name" value="Protein tyrosine phosphatase superfamily"/>
    <property type="match status" value="2"/>
</dbReference>
<dbReference type="InterPro" id="IPR050348">
    <property type="entry name" value="Protein-Tyr_Phosphatase"/>
</dbReference>
<dbReference type="PROSITE" id="PS50055">
    <property type="entry name" value="TYR_PHOSPHATASE_PTP"/>
    <property type="match status" value="1"/>
</dbReference>
<dbReference type="SUPFAM" id="SSF52799">
    <property type="entry name" value="(Phosphotyrosine protein) phosphatases II"/>
    <property type="match status" value="2"/>
</dbReference>
<proteinExistence type="inferred from homology"/>
<dbReference type="InterPro" id="IPR003595">
    <property type="entry name" value="Tyr_Pase_cat"/>
</dbReference>
<gene>
    <name evidence="7" type="ORF">D9619_003110</name>
</gene>
<dbReference type="Proteomes" id="UP000567179">
    <property type="component" value="Unassembled WGS sequence"/>
</dbReference>
<protein>
    <recommendedName>
        <fullName evidence="2">protein-tyrosine-phosphatase</fullName>
        <ecNumber evidence="2">3.1.3.48</ecNumber>
    </recommendedName>
</protein>
<feature type="compositionally biased region" description="Basic and acidic residues" evidence="3">
    <location>
        <begin position="885"/>
        <end position="894"/>
    </location>
</feature>
<dbReference type="PANTHER" id="PTHR19134">
    <property type="entry name" value="RECEPTOR-TYPE TYROSINE-PROTEIN PHOSPHATASE"/>
    <property type="match status" value="1"/>
</dbReference>
<dbReference type="GO" id="GO:0004725">
    <property type="term" value="F:protein tyrosine phosphatase activity"/>
    <property type="evidence" value="ECO:0007669"/>
    <property type="project" value="UniProtKB-EC"/>
</dbReference>
<feature type="region of interest" description="Disordered" evidence="3">
    <location>
        <begin position="209"/>
        <end position="241"/>
    </location>
</feature>
<feature type="compositionally biased region" description="Polar residues" evidence="3">
    <location>
        <begin position="900"/>
        <end position="919"/>
    </location>
</feature>
<evidence type="ECO:0000313" key="8">
    <source>
        <dbReference type="Proteomes" id="UP000567179"/>
    </source>
</evidence>
<dbReference type="Pfam" id="PF00581">
    <property type="entry name" value="Rhodanese"/>
    <property type="match status" value="1"/>
</dbReference>
<evidence type="ECO:0000256" key="2">
    <source>
        <dbReference type="ARBA" id="ARBA00013064"/>
    </source>
</evidence>
<dbReference type="SUPFAM" id="SSF52821">
    <property type="entry name" value="Rhodanese/Cell cycle control phosphatase"/>
    <property type="match status" value="1"/>
</dbReference>
<feature type="compositionally biased region" description="Polar residues" evidence="3">
    <location>
        <begin position="757"/>
        <end position="772"/>
    </location>
</feature>
<feature type="compositionally biased region" description="Basic and acidic residues" evidence="3">
    <location>
        <begin position="964"/>
        <end position="978"/>
    </location>
</feature>
<dbReference type="InterPro" id="IPR036873">
    <property type="entry name" value="Rhodanese-like_dom_sf"/>
</dbReference>
<dbReference type="Pfam" id="PF00102">
    <property type="entry name" value="Y_phosphatase"/>
    <property type="match status" value="2"/>
</dbReference>
<evidence type="ECO:0000259" key="6">
    <source>
        <dbReference type="PROSITE" id="PS50206"/>
    </source>
</evidence>
<evidence type="ECO:0000313" key="7">
    <source>
        <dbReference type="EMBL" id="KAF5311770.1"/>
    </source>
</evidence>
<comment type="similarity">
    <text evidence="1">Belongs to the protein-tyrosine phosphatase family. Non-receptor class subfamily.</text>
</comment>
<feature type="region of interest" description="Disordered" evidence="3">
    <location>
        <begin position="288"/>
        <end position="316"/>
    </location>
</feature>
<dbReference type="AlphaFoldDB" id="A0A8H5ETE4"/>
<dbReference type="EMBL" id="JAACJJ010000056">
    <property type="protein sequence ID" value="KAF5311770.1"/>
    <property type="molecule type" value="Genomic_DNA"/>
</dbReference>
<dbReference type="PANTHER" id="PTHR19134:SF561">
    <property type="entry name" value="PROTEIN TYROSINE PHOSPHATASE 36E, ISOFORM A"/>
    <property type="match status" value="1"/>
</dbReference>
<comment type="caution">
    <text evidence="7">The sequence shown here is derived from an EMBL/GenBank/DDBJ whole genome shotgun (WGS) entry which is preliminary data.</text>
</comment>
<accession>A0A8H5ETE4</accession>
<dbReference type="OrthoDB" id="6058203at2759"/>
<name>A0A8H5ETE4_9AGAR</name>
<feature type="compositionally biased region" description="Pro residues" evidence="3">
    <location>
        <begin position="222"/>
        <end position="236"/>
    </location>
</feature>
<feature type="compositionally biased region" description="Polar residues" evidence="3">
    <location>
        <begin position="1067"/>
        <end position="1082"/>
    </location>
</feature>
<feature type="region of interest" description="Disordered" evidence="3">
    <location>
        <begin position="862"/>
        <end position="984"/>
    </location>
</feature>
<dbReference type="PROSITE" id="PS50056">
    <property type="entry name" value="TYR_PHOSPHATASE_2"/>
    <property type="match status" value="1"/>
</dbReference>
<feature type="domain" description="Rhodanese" evidence="6">
    <location>
        <begin position="53"/>
        <end position="169"/>
    </location>
</feature>
<feature type="compositionally biased region" description="Basic and acidic residues" evidence="3">
    <location>
        <begin position="1106"/>
        <end position="1120"/>
    </location>
</feature>
<dbReference type="EC" id="3.1.3.48" evidence="2"/>
<feature type="region of interest" description="Disordered" evidence="3">
    <location>
        <begin position="472"/>
        <end position="522"/>
    </location>
</feature>
<dbReference type="InterPro" id="IPR029021">
    <property type="entry name" value="Prot-tyrosine_phosphatase-like"/>
</dbReference>
<dbReference type="InterPro" id="IPR016130">
    <property type="entry name" value="Tyr_Pase_AS"/>
</dbReference>
<dbReference type="PRINTS" id="PR00700">
    <property type="entry name" value="PRTYPHPHTASE"/>
</dbReference>
<feature type="domain" description="Tyrosine-protein phosphatase" evidence="4">
    <location>
        <begin position="373"/>
        <end position="643"/>
    </location>
</feature>
<reference evidence="7 8" key="1">
    <citation type="journal article" date="2020" name="ISME J.">
        <title>Uncovering the hidden diversity of litter-decomposition mechanisms in mushroom-forming fungi.</title>
        <authorList>
            <person name="Floudas D."/>
            <person name="Bentzer J."/>
            <person name="Ahren D."/>
            <person name="Johansson T."/>
            <person name="Persson P."/>
            <person name="Tunlid A."/>
        </authorList>
    </citation>
    <scope>NUCLEOTIDE SEQUENCE [LARGE SCALE GENOMIC DNA]</scope>
    <source>
        <strain evidence="7 8">CBS 101986</strain>
    </source>
</reference>